<proteinExistence type="predicted"/>
<name>A0A8S5T4N5_9CAUD</name>
<protein>
    <submittedName>
        <fullName evidence="1">Flagellar assembly protein T, C-terminal domain</fullName>
    </submittedName>
</protein>
<sequence>MYEKYKVIAIQDEYTVLIDYGLRSGARSGDSLRIIEPGKDVVIDGKNYGQYDGIKAVIEVVAPYENFSACKRVVRKNIDMLNPISAIQKTIARATPLNVEKVDISNSINSPTITPIKVGDIVVLTRE</sequence>
<keyword evidence="1" id="KW-0969">Cilium</keyword>
<dbReference type="EMBL" id="BK032738">
    <property type="protein sequence ID" value="DAF57738.1"/>
    <property type="molecule type" value="Genomic_DNA"/>
</dbReference>
<accession>A0A8S5T4N5</accession>
<reference evidence="1" key="1">
    <citation type="journal article" date="2021" name="Proc. Natl. Acad. Sci. U.S.A.">
        <title>A Catalog of Tens of Thousands of Viruses from Human Metagenomes Reveals Hidden Associations with Chronic Diseases.</title>
        <authorList>
            <person name="Tisza M.J."/>
            <person name="Buck C.B."/>
        </authorList>
    </citation>
    <scope>NUCLEOTIDE SEQUENCE</scope>
    <source>
        <strain evidence="1">Ct31P9</strain>
    </source>
</reference>
<organism evidence="1">
    <name type="scientific">Myoviridae sp. ct31P9</name>
    <dbReference type="NCBI Taxonomy" id="2827657"/>
    <lineage>
        <taxon>Viruses</taxon>
        <taxon>Duplodnaviria</taxon>
        <taxon>Heunggongvirae</taxon>
        <taxon>Uroviricota</taxon>
        <taxon>Caudoviricetes</taxon>
    </lineage>
</organism>
<keyword evidence="1" id="KW-0966">Cell projection</keyword>
<evidence type="ECO:0000313" key="1">
    <source>
        <dbReference type="EMBL" id="DAF57738.1"/>
    </source>
</evidence>
<keyword evidence="1" id="KW-0282">Flagellum</keyword>